<dbReference type="CDD" id="cd17321">
    <property type="entry name" value="MFS_MMR_MDR_like"/>
    <property type="match status" value="1"/>
</dbReference>
<organism evidence="10 11">
    <name type="scientific">Paraburkholderia lacunae</name>
    <dbReference type="NCBI Taxonomy" id="2211104"/>
    <lineage>
        <taxon>Bacteria</taxon>
        <taxon>Pseudomonadati</taxon>
        <taxon>Pseudomonadota</taxon>
        <taxon>Betaproteobacteria</taxon>
        <taxon>Burkholderiales</taxon>
        <taxon>Burkholderiaceae</taxon>
        <taxon>Paraburkholderia</taxon>
    </lineage>
</organism>
<feature type="transmembrane region" description="Helical" evidence="8">
    <location>
        <begin position="286"/>
        <end position="307"/>
    </location>
</feature>
<feature type="transmembrane region" description="Helical" evidence="8">
    <location>
        <begin position="257"/>
        <end position="274"/>
    </location>
</feature>
<feature type="transmembrane region" description="Helical" evidence="8">
    <location>
        <begin position="39"/>
        <end position="61"/>
    </location>
</feature>
<gene>
    <name evidence="10" type="ORF">DLM46_08745</name>
</gene>
<evidence type="ECO:0000313" key="11">
    <source>
        <dbReference type="Proteomes" id="UP000254875"/>
    </source>
</evidence>
<keyword evidence="3" id="KW-0813">Transport</keyword>
<evidence type="ECO:0000256" key="5">
    <source>
        <dbReference type="ARBA" id="ARBA00022692"/>
    </source>
</evidence>
<dbReference type="SUPFAM" id="SSF103473">
    <property type="entry name" value="MFS general substrate transporter"/>
    <property type="match status" value="2"/>
</dbReference>
<evidence type="ECO:0000256" key="4">
    <source>
        <dbReference type="ARBA" id="ARBA00022475"/>
    </source>
</evidence>
<dbReference type="GO" id="GO:0022857">
    <property type="term" value="F:transmembrane transporter activity"/>
    <property type="evidence" value="ECO:0007669"/>
    <property type="project" value="InterPro"/>
</dbReference>
<dbReference type="Gene3D" id="1.20.1720.10">
    <property type="entry name" value="Multidrug resistance protein D"/>
    <property type="match status" value="1"/>
</dbReference>
<dbReference type="EMBL" id="QHKS01000005">
    <property type="protein sequence ID" value="RDK02989.1"/>
    <property type="molecule type" value="Genomic_DNA"/>
</dbReference>
<protein>
    <submittedName>
        <fullName evidence="10">MFS transporter</fullName>
    </submittedName>
</protein>
<feature type="transmembrane region" description="Helical" evidence="8">
    <location>
        <begin position="130"/>
        <end position="152"/>
    </location>
</feature>
<feature type="transmembrane region" description="Helical" evidence="8">
    <location>
        <begin position="105"/>
        <end position="124"/>
    </location>
</feature>
<keyword evidence="11" id="KW-1185">Reference proteome</keyword>
<dbReference type="InterPro" id="IPR011701">
    <property type="entry name" value="MFS"/>
</dbReference>
<proteinExistence type="inferred from homology"/>
<dbReference type="InterPro" id="IPR020846">
    <property type="entry name" value="MFS_dom"/>
</dbReference>
<comment type="similarity">
    <text evidence="2">Belongs to the major facilitator superfamily. EmrB family.</text>
</comment>
<feature type="transmembrane region" description="Helical" evidence="8">
    <location>
        <begin position="430"/>
        <end position="449"/>
    </location>
</feature>
<sequence length="476" mass="49516">MIESNDAEGPLQGALLRPEQASLSNVLNPADDGAIQRRVLAATSVSYVVVVLDTSIVNVALDRISVSLATHIASLQWVVNAYTLGFASLLLTGGTLGDRWGARNVYLAGLTVFTLASAICAVAPDLRDLIAARVLQGVGAAMLVPCSLKLINHACPAPQQRARAVGVWVGCGGVAMAAGPLAGGILIHLFDWRSIFFVNVPIGLLGMAMTWRIAPDRRPAQANRFDSAGQVTAIVALGALIGVLIDGKTLGWDSPLIVSGIVMTVAAWAAFLALEARNTHPMLPLSFFRSGIFAGSTCVSMASAFVFYGLLFVTSLYYQQARGYSPLWAGLAFLPMTAMVAVGSVVSNRIARLFGTRWSMCAAFGFYAVGALGMLSCGPSSPYWLAVAPMLAIGLAAGFVSPAATAPAMGTVEKHRAGVAAAVLNSARQTGAALGVAIFGTLIATVHPFEAGMQAALWTAAAVSLVAAQIWWLASR</sequence>
<feature type="transmembrane region" description="Helical" evidence="8">
    <location>
        <begin position="358"/>
        <end position="376"/>
    </location>
</feature>
<dbReference type="InterPro" id="IPR004638">
    <property type="entry name" value="EmrB-like"/>
</dbReference>
<keyword evidence="7 8" id="KW-0472">Membrane</keyword>
<keyword evidence="5 8" id="KW-0812">Transmembrane</keyword>
<dbReference type="GO" id="GO:0005886">
    <property type="term" value="C:plasma membrane"/>
    <property type="evidence" value="ECO:0007669"/>
    <property type="project" value="UniProtKB-SubCell"/>
</dbReference>
<dbReference type="Gene3D" id="1.20.1250.20">
    <property type="entry name" value="MFS general substrate transporter like domains"/>
    <property type="match status" value="1"/>
</dbReference>
<keyword evidence="6 8" id="KW-1133">Transmembrane helix</keyword>
<feature type="transmembrane region" description="Helical" evidence="8">
    <location>
        <begin position="225"/>
        <end position="245"/>
    </location>
</feature>
<dbReference type="Proteomes" id="UP000254875">
    <property type="component" value="Unassembled WGS sequence"/>
</dbReference>
<dbReference type="InterPro" id="IPR036259">
    <property type="entry name" value="MFS_trans_sf"/>
</dbReference>
<feature type="transmembrane region" description="Helical" evidence="8">
    <location>
        <begin position="327"/>
        <end position="346"/>
    </location>
</feature>
<dbReference type="PANTHER" id="PTHR42718">
    <property type="entry name" value="MAJOR FACILITATOR SUPERFAMILY MULTIDRUG TRANSPORTER MFSC"/>
    <property type="match status" value="1"/>
</dbReference>
<dbReference type="NCBIfam" id="TIGR00711">
    <property type="entry name" value="efflux_EmrB"/>
    <property type="match status" value="1"/>
</dbReference>
<evidence type="ECO:0000313" key="10">
    <source>
        <dbReference type="EMBL" id="RDK02989.1"/>
    </source>
</evidence>
<dbReference type="RefSeq" id="WP_115100385.1">
    <property type="nucleotide sequence ID" value="NZ_QHKS01000005.1"/>
</dbReference>
<accession>A0A370NBL5</accession>
<keyword evidence="4" id="KW-1003">Cell membrane</keyword>
<evidence type="ECO:0000256" key="3">
    <source>
        <dbReference type="ARBA" id="ARBA00022448"/>
    </source>
</evidence>
<evidence type="ECO:0000256" key="7">
    <source>
        <dbReference type="ARBA" id="ARBA00023136"/>
    </source>
</evidence>
<dbReference type="Pfam" id="PF07690">
    <property type="entry name" value="MFS_1"/>
    <property type="match status" value="2"/>
</dbReference>
<dbReference type="OrthoDB" id="9807274at2"/>
<evidence type="ECO:0000256" key="8">
    <source>
        <dbReference type="SAM" id="Phobius"/>
    </source>
</evidence>
<feature type="transmembrane region" description="Helical" evidence="8">
    <location>
        <begin position="73"/>
        <end position="93"/>
    </location>
</feature>
<evidence type="ECO:0000256" key="6">
    <source>
        <dbReference type="ARBA" id="ARBA00022989"/>
    </source>
</evidence>
<name>A0A370NBL5_9BURK</name>
<evidence type="ECO:0000259" key="9">
    <source>
        <dbReference type="PROSITE" id="PS50850"/>
    </source>
</evidence>
<comment type="caution">
    <text evidence="10">The sequence shown here is derived from an EMBL/GenBank/DDBJ whole genome shotgun (WGS) entry which is preliminary data.</text>
</comment>
<dbReference type="PROSITE" id="PS50850">
    <property type="entry name" value="MFS"/>
    <property type="match status" value="1"/>
</dbReference>
<dbReference type="PANTHER" id="PTHR42718:SF9">
    <property type="entry name" value="MAJOR FACILITATOR SUPERFAMILY MULTIDRUG TRANSPORTER MFSC"/>
    <property type="match status" value="1"/>
</dbReference>
<feature type="domain" description="Major facilitator superfamily (MFS) profile" evidence="9">
    <location>
        <begin position="39"/>
        <end position="476"/>
    </location>
</feature>
<reference evidence="11" key="1">
    <citation type="submission" date="2018-05" db="EMBL/GenBank/DDBJ databases">
        <authorList>
            <person name="Feng T."/>
        </authorList>
    </citation>
    <scope>NUCLEOTIDE SEQUENCE [LARGE SCALE GENOMIC DNA]</scope>
    <source>
        <strain evidence="11">S27</strain>
    </source>
</reference>
<feature type="transmembrane region" description="Helical" evidence="8">
    <location>
        <begin position="455"/>
        <end position="474"/>
    </location>
</feature>
<feature type="transmembrane region" description="Helical" evidence="8">
    <location>
        <begin position="382"/>
        <end position="409"/>
    </location>
</feature>
<evidence type="ECO:0000256" key="2">
    <source>
        <dbReference type="ARBA" id="ARBA00008537"/>
    </source>
</evidence>
<feature type="transmembrane region" description="Helical" evidence="8">
    <location>
        <begin position="164"/>
        <end position="189"/>
    </location>
</feature>
<evidence type="ECO:0000256" key="1">
    <source>
        <dbReference type="ARBA" id="ARBA00004651"/>
    </source>
</evidence>
<dbReference type="AlphaFoldDB" id="A0A370NBL5"/>
<comment type="subcellular location">
    <subcellularLocation>
        <location evidence="1">Cell membrane</location>
        <topology evidence="1">Multi-pass membrane protein</topology>
    </subcellularLocation>
</comment>
<feature type="transmembrane region" description="Helical" evidence="8">
    <location>
        <begin position="195"/>
        <end position="213"/>
    </location>
</feature>